<accession>A0A1F6V3X9</accession>
<evidence type="ECO:0000313" key="1">
    <source>
        <dbReference type="EMBL" id="OGI64318.1"/>
    </source>
</evidence>
<name>A0A1F6V3X9_9BACT</name>
<dbReference type="AlphaFoldDB" id="A0A1F6V3X9"/>
<dbReference type="EMBL" id="MFTO01000003">
    <property type="protein sequence ID" value="OGI64318.1"/>
    <property type="molecule type" value="Genomic_DNA"/>
</dbReference>
<sequence>MDSNFSVNLTLTNEDLLELKGLIIDYVQRKANEGIVNYYRPKKISKKSLKNSGVVIGGLVRLGQPSEEKFHEIIDSIKIARKTEEGYKDRVLITIPMSL</sequence>
<proteinExistence type="predicted"/>
<dbReference type="Proteomes" id="UP000178985">
    <property type="component" value="Unassembled WGS sequence"/>
</dbReference>
<evidence type="ECO:0000313" key="2">
    <source>
        <dbReference type="Proteomes" id="UP000178985"/>
    </source>
</evidence>
<comment type="caution">
    <text evidence="1">The sequence shown here is derived from an EMBL/GenBank/DDBJ whole genome shotgun (WGS) entry which is preliminary data.</text>
</comment>
<protein>
    <submittedName>
        <fullName evidence="1">Uncharacterized protein</fullName>
    </submittedName>
</protein>
<gene>
    <name evidence="1" type="ORF">A2733_00960</name>
</gene>
<organism evidence="1 2">
    <name type="scientific">Candidatus Nomurabacteria bacterium RIFCSPHIGHO2_01_FULL_40_20</name>
    <dbReference type="NCBI Taxonomy" id="1801738"/>
    <lineage>
        <taxon>Bacteria</taxon>
        <taxon>Candidatus Nomuraibacteriota</taxon>
    </lineage>
</organism>
<reference evidence="1 2" key="1">
    <citation type="journal article" date="2016" name="Nat. Commun.">
        <title>Thousands of microbial genomes shed light on interconnected biogeochemical processes in an aquifer system.</title>
        <authorList>
            <person name="Anantharaman K."/>
            <person name="Brown C.T."/>
            <person name="Hug L.A."/>
            <person name="Sharon I."/>
            <person name="Castelle C.J."/>
            <person name="Probst A.J."/>
            <person name="Thomas B.C."/>
            <person name="Singh A."/>
            <person name="Wilkins M.J."/>
            <person name="Karaoz U."/>
            <person name="Brodie E.L."/>
            <person name="Williams K.H."/>
            <person name="Hubbard S.S."/>
            <person name="Banfield J.F."/>
        </authorList>
    </citation>
    <scope>NUCLEOTIDE SEQUENCE [LARGE SCALE GENOMIC DNA]</scope>
</reference>